<reference evidence="4" key="1">
    <citation type="journal article" date="2023" name="Plant J.">
        <title>The genome of the king protea, Protea cynaroides.</title>
        <authorList>
            <person name="Chang J."/>
            <person name="Duong T.A."/>
            <person name="Schoeman C."/>
            <person name="Ma X."/>
            <person name="Roodt D."/>
            <person name="Barker N."/>
            <person name="Li Z."/>
            <person name="Van de Peer Y."/>
            <person name="Mizrachi E."/>
        </authorList>
    </citation>
    <scope>NUCLEOTIDE SEQUENCE</scope>
    <source>
        <tissue evidence="4">Young leaves</tissue>
    </source>
</reference>
<dbReference type="EMBL" id="JAMYWD010000007">
    <property type="protein sequence ID" value="KAJ4964598.1"/>
    <property type="molecule type" value="Genomic_DNA"/>
</dbReference>
<dbReference type="PANTHER" id="PTHR10302">
    <property type="entry name" value="SINGLE-STRANDED DNA-BINDING PROTEIN"/>
    <property type="match status" value="1"/>
</dbReference>
<organism evidence="4 5">
    <name type="scientific">Protea cynaroides</name>
    <dbReference type="NCBI Taxonomy" id="273540"/>
    <lineage>
        <taxon>Eukaryota</taxon>
        <taxon>Viridiplantae</taxon>
        <taxon>Streptophyta</taxon>
        <taxon>Embryophyta</taxon>
        <taxon>Tracheophyta</taxon>
        <taxon>Spermatophyta</taxon>
        <taxon>Magnoliopsida</taxon>
        <taxon>Proteales</taxon>
        <taxon>Proteaceae</taxon>
        <taxon>Protea</taxon>
    </lineage>
</organism>
<evidence type="ECO:0000256" key="1">
    <source>
        <dbReference type="ARBA" id="ARBA00023125"/>
    </source>
</evidence>
<dbReference type="GO" id="GO:0042645">
    <property type="term" value="C:mitochondrial nucleoid"/>
    <property type="evidence" value="ECO:0007669"/>
    <property type="project" value="TreeGrafter"/>
</dbReference>
<proteinExistence type="predicted"/>
<protein>
    <recommendedName>
        <fullName evidence="6">Protein OSB1, mitochondrial</fullName>
    </recommendedName>
</protein>
<comment type="caution">
    <text evidence="4">The sequence shown here is derived from an EMBL/GenBank/DDBJ whole genome shotgun (WGS) entry which is preliminary data.</text>
</comment>
<dbReference type="Proteomes" id="UP001141806">
    <property type="component" value="Unassembled WGS sequence"/>
</dbReference>
<name>A0A9Q0HH07_9MAGN</name>
<keyword evidence="5" id="KW-1185">Reference proteome</keyword>
<evidence type="ECO:0000256" key="3">
    <source>
        <dbReference type="SAM" id="MobiDB-lite"/>
    </source>
</evidence>
<dbReference type="InterPro" id="IPR000424">
    <property type="entry name" value="Primosome_PriB/ssb"/>
</dbReference>
<evidence type="ECO:0008006" key="6">
    <source>
        <dbReference type="Google" id="ProtNLM"/>
    </source>
</evidence>
<dbReference type="AlphaFoldDB" id="A0A9Q0HH07"/>
<keyword evidence="1 2" id="KW-0238">DNA-binding</keyword>
<dbReference type="GO" id="GO:0003697">
    <property type="term" value="F:single-stranded DNA binding"/>
    <property type="evidence" value="ECO:0007669"/>
    <property type="project" value="InterPro"/>
</dbReference>
<evidence type="ECO:0000313" key="5">
    <source>
        <dbReference type="Proteomes" id="UP001141806"/>
    </source>
</evidence>
<dbReference type="SUPFAM" id="SSF50249">
    <property type="entry name" value="Nucleic acid-binding proteins"/>
    <property type="match status" value="1"/>
</dbReference>
<dbReference type="GO" id="GO:0006264">
    <property type="term" value="P:mitochondrial DNA replication"/>
    <property type="evidence" value="ECO:0007669"/>
    <property type="project" value="TreeGrafter"/>
</dbReference>
<gene>
    <name evidence="4" type="ORF">NE237_016447</name>
</gene>
<feature type="region of interest" description="Disordered" evidence="3">
    <location>
        <begin position="174"/>
        <end position="193"/>
    </location>
</feature>
<dbReference type="OrthoDB" id="1078367at2759"/>
<dbReference type="InterPro" id="IPR012340">
    <property type="entry name" value="NA-bd_OB-fold"/>
</dbReference>
<evidence type="ECO:0000256" key="2">
    <source>
        <dbReference type="PROSITE-ProRule" id="PRU00252"/>
    </source>
</evidence>
<dbReference type="PROSITE" id="PS50935">
    <property type="entry name" value="SSB"/>
    <property type="match status" value="1"/>
</dbReference>
<dbReference type="PANTHER" id="PTHR10302:SF18">
    <property type="entry name" value="PROTEIN OSB1, MITOCHONDRIAL"/>
    <property type="match status" value="1"/>
</dbReference>
<accession>A0A9Q0HH07</accession>
<sequence>MKAFRLSAPLKKTFPFSVKNILPFSSSSSAAKSPDFFSDDSDGGSPVYRHKLRFQRPTTMKYDRQLYNSVSFIGSVLLPLKLGSYCQTPFVHTLLGVGSSPNSDRTLRIMLKMRGVMAKVSLQHLRPNDFICVSGHLDSYTKVDRSGKFRTFYEVMVKELNYVDQSGQYKTCKKLEESEPKEERSPLLSASDREKKTKDHLHLWQVFFANPYEWWDNRHGKVNSKAPDFKHKDTGEALWLSSSDPPWVTRQLKLHDSRMGRTRYRDSVSSQSGVSGWEYTDEELLSMLQKTEITEG</sequence>
<evidence type="ECO:0000313" key="4">
    <source>
        <dbReference type="EMBL" id="KAJ4964598.1"/>
    </source>
</evidence>
<dbReference type="InterPro" id="IPR011344">
    <property type="entry name" value="ssDNA-bd"/>
</dbReference>